<evidence type="ECO:0000313" key="2">
    <source>
        <dbReference type="Proteomes" id="UP000253307"/>
    </source>
</evidence>
<dbReference type="CDD" id="cd00609">
    <property type="entry name" value="AAT_like"/>
    <property type="match status" value="1"/>
</dbReference>
<name>A0A368BUE7_9GAMM</name>
<protein>
    <submittedName>
        <fullName evidence="1">Aminotransferase class I/II-fold pyridoxal phosphate-dependent enzyme</fullName>
    </submittedName>
</protein>
<evidence type="ECO:0000313" key="1">
    <source>
        <dbReference type="EMBL" id="RCL40881.1"/>
    </source>
</evidence>
<dbReference type="Pfam" id="PF12897">
    <property type="entry name" value="Asp_aminotransf"/>
    <property type="match status" value="1"/>
</dbReference>
<keyword evidence="1" id="KW-0808">Transferase</keyword>
<dbReference type="SUPFAM" id="SSF53383">
    <property type="entry name" value="PLP-dependent transferases"/>
    <property type="match status" value="1"/>
</dbReference>
<sequence length="399" mass="44043">MDEHLQSKFELLKSKSLNIDLTRGKPGADQLDLSNELLSINVPSHDDNGVDLRNYGEPLGIRSARKLASELLSSPIELTAVAEQSSLLVTYQTCLALHLKGLEKPLKDVSNPKFICPVPGFDRHFRMLEELGIEIITVPLTGKGIDLNVLREVLDKTDNVMGAIIVPRHSNPSGDVYSDENLINTLEMFKNYSTKMVCIFDHAYLLHDFDKTTYQSATWKLVEEAEMANQAIVISSFSKVTFGAGGISFFAAGKELFDLVNHQRGSMIVAPDKVNQMRHALFFKSVEDVKKHMQEHAKLVKPKFDLVIDKLKSLGDECGSFTIPTGGYFISFNAPKGKAKKIISICKDLGVSLTPAGSTYPGMHDPDDSNIRLAPTFISIEQLEDAVDVFVLAVKIACS</sequence>
<dbReference type="AlphaFoldDB" id="A0A368BUE7"/>
<organism evidence="1 2">
    <name type="scientific">SAR86 cluster bacterium</name>
    <dbReference type="NCBI Taxonomy" id="2030880"/>
    <lineage>
        <taxon>Bacteria</taxon>
        <taxon>Pseudomonadati</taxon>
        <taxon>Pseudomonadota</taxon>
        <taxon>Gammaproteobacteria</taxon>
        <taxon>SAR86 cluster</taxon>
    </lineage>
</organism>
<dbReference type="PANTHER" id="PTHR43799">
    <property type="entry name" value="AMINOTRANSFERASE, PUTATIVE-RELATED"/>
    <property type="match status" value="1"/>
</dbReference>
<dbReference type="Gene3D" id="3.90.1150.10">
    <property type="entry name" value="Aspartate Aminotransferase, domain 1"/>
    <property type="match status" value="1"/>
</dbReference>
<accession>A0A368BUE7</accession>
<dbReference type="InterPro" id="IPR015422">
    <property type="entry name" value="PyrdxlP-dep_Trfase_small"/>
</dbReference>
<comment type="caution">
    <text evidence="1">The sequence shown here is derived from an EMBL/GenBank/DDBJ whole genome shotgun (WGS) entry which is preliminary data.</text>
</comment>
<dbReference type="GO" id="GO:0004069">
    <property type="term" value="F:L-aspartate:2-oxoglutarate aminotransferase activity"/>
    <property type="evidence" value="ECO:0007669"/>
    <property type="project" value="InterPro"/>
</dbReference>
<dbReference type="PANTHER" id="PTHR43799:SF1">
    <property type="entry name" value="ASPARTATE AMINOTRANSFERASE"/>
    <property type="match status" value="1"/>
</dbReference>
<dbReference type="Proteomes" id="UP000253307">
    <property type="component" value="Unassembled WGS sequence"/>
</dbReference>
<dbReference type="InterPro" id="IPR024551">
    <property type="entry name" value="AspAT_Ic"/>
</dbReference>
<keyword evidence="1" id="KW-0032">Aminotransferase</keyword>
<proteinExistence type="predicted"/>
<dbReference type="Gene3D" id="3.40.640.10">
    <property type="entry name" value="Type I PLP-dependent aspartate aminotransferase-like (Major domain)"/>
    <property type="match status" value="1"/>
</dbReference>
<gene>
    <name evidence="1" type="ORF">DBW96_02920</name>
</gene>
<dbReference type="InterPro" id="IPR015421">
    <property type="entry name" value="PyrdxlP-dep_Trfase_major"/>
</dbReference>
<reference evidence="1 2" key="1">
    <citation type="journal article" date="2018" name="Microbiome">
        <title>Fine metagenomic profile of the Mediterranean stratified and mixed water columns revealed by assembly and recruitment.</title>
        <authorList>
            <person name="Haro-Moreno J.M."/>
            <person name="Lopez-Perez M."/>
            <person name="De La Torre J.R."/>
            <person name="Picazo A."/>
            <person name="Camacho A."/>
            <person name="Rodriguez-Valera F."/>
        </authorList>
    </citation>
    <scope>NUCLEOTIDE SEQUENCE [LARGE SCALE GENOMIC DNA]</scope>
    <source>
        <strain evidence="1">MED-G82</strain>
    </source>
</reference>
<dbReference type="InterPro" id="IPR015424">
    <property type="entry name" value="PyrdxlP-dep_Trfase"/>
</dbReference>
<dbReference type="EMBL" id="QOPE01000019">
    <property type="protein sequence ID" value="RCL40881.1"/>
    <property type="molecule type" value="Genomic_DNA"/>
</dbReference>